<keyword evidence="4" id="KW-1185">Reference proteome</keyword>
<comment type="caution">
    <text evidence="3">The sequence shown here is derived from an EMBL/GenBank/DDBJ whole genome shotgun (WGS) entry which is preliminary data.</text>
</comment>
<evidence type="ECO:0000256" key="1">
    <source>
        <dbReference type="ARBA" id="ARBA00023002"/>
    </source>
</evidence>
<dbReference type="AlphaFoldDB" id="A0A4R6RUI8"/>
<dbReference type="InterPro" id="IPR011576">
    <property type="entry name" value="Pyridox_Oxase_N"/>
</dbReference>
<dbReference type="PANTHER" id="PTHR35176:SF6">
    <property type="entry name" value="HEME OXYGENASE HI_0854-RELATED"/>
    <property type="match status" value="1"/>
</dbReference>
<dbReference type="Pfam" id="PF01243">
    <property type="entry name" value="PNPOx_N"/>
    <property type="match status" value="1"/>
</dbReference>
<feature type="domain" description="Pyridoxamine 5'-phosphate oxidase N-terminal" evidence="2">
    <location>
        <begin position="15"/>
        <end position="109"/>
    </location>
</feature>
<keyword evidence="1" id="KW-0560">Oxidoreductase</keyword>
<accession>A0A4R6RUI8</accession>
<sequence>MDSTVSTVFTDVELAYLTSQHLARLATAQPDGTIQINPVTFRYNHATGTIDIGGRHMATSRKFRNVRDNGRVAFVVDDLRSVDPVWQPRCLEVRGQGEALTQAADSAWAGVANGWDGAIIRIRARRVISFGIDENDPPFTSHRRDVG</sequence>
<dbReference type="RefSeq" id="WP_133854090.1">
    <property type="nucleotide sequence ID" value="NZ_SNXZ01000010.1"/>
</dbReference>
<dbReference type="Proteomes" id="UP000295444">
    <property type="component" value="Unassembled WGS sequence"/>
</dbReference>
<dbReference type="GO" id="GO:0016627">
    <property type="term" value="F:oxidoreductase activity, acting on the CH-CH group of donors"/>
    <property type="evidence" value="ECO:0007669"/>
    <property type="project" value="TreeGrafter"/>
</dbReference>
<dbReference type="GO" id="GO:0005829">
    <property type="term" value="C:cytosol"/>
    <property type="evidence" value="ECO:0007669"/>
    <property type="project" value="TreeGrafter"/>
</dbReference>
<protein>
    <submittedName>
        <fullName evidence="3">Pyridoxamine 5'-phosphate oxidase family protein</fullName>
    </submittedName>
</protein>
<dbReference type="InterPro" id="IPR024031">
    <property type="entry name" value="MSMEG_5819/OxyR"/>
</dbReference>
<dbReference type="Gene3D" id="2.30.110.10">
    <property type="entry name" value="Electron Transport, Fmn-binding Protein, Chain A"/>
    <property type="match status" value="1"/>
</dbReference>
<dbReference type="PANTHER" id="PTHR35176">
    <property type="entry name" value="HEME OXYGENASE HI_0854-RELATED"/>
    <property type="match status" value="1"/>
</dbReference>
<organism evidence="3 4">
    <name type="scientific">Labedaea rhizosphaerae</name>
    <dbReference type="NCBI Taxonomy" id="598644"/>
    <lineage>
        <taxon>Bacteria</taxon>
        <taxon>Bacillati</taxon>
        <taxon>Actinomycetota</taxon>
        <taxon>Actinomycetes</taxon>
        <taxon>Pseudonocardiales</taxon>
        <taxon>Pseudonocardiaceae</taxon>
        <taxon>Labedaea</taxon>
    </lineage>
</organism>
<evidence type="ECO:0000259" key="2">
    <source>
        <dbReference type="Pfam" id="PF01243"/>
    </source>
</evidence>
<dbReference type="OrthoDB" id="3693562at2"/>
<evidence type="ECO:0000313" key="3">
    <source>
        <dbReference type="EMBL" id="TDP90570.1"/>
    </source>
</evidence>
<dbReference type="InterPro" id="IPR012349">
    <property type="entry name" value="Split_barrel_FMN-bd"/>
</dbReference>
<gene>
    <name evidence="3" type="ORF">EV186_110111</name>
</gene>
<proteinExistence type="predicted"/>
<dbReference type="SUPFAM" id="SSF50475">
    <property type="entry name" value="FMN-binding split barrel"/>
    <property type="match status" value="1"/>
</dbReference>
<reference evidence="3 4" key="1">
    <citation type="submission" date="2019-03" db="EMBL/GenBank/DDBJ databases">
        <title>Genomic Encyclopedia of Type Strains, Phase IV (KMG-IV): sequencing the most valuable type-strain genomes for metagenomic binning, comparative biology and taxonomic classification.</title>
        <authorList>
            <person name="Goeker M."/>
        </authorList>
    </citation>
    <scope>NUCLEOTIDE SEQUENCE [LARGE SCALE GENOMIC DNA]</scope>
    <source>
        <strain evidence="3 4">DSM 45361</strain>
    </source>
</reference>
<dbReference type="EMBL" id="SNXZ01000010">
    <property type="protein sequence ID" value="TDP90570.1"/>
    <property type="molecule type" value="Genomic_DNA"/>
</dbReference>
<dbReference type="NCBIfam" id="TIGR04023">
    <property type="entry name" value="PPOX_MSMEG_5819"/>
    <property type="match status" value="1"/>
</dbReference>
<dbReference type="InterPro" id="IPR052019">
    <property type="entry name" value="F420H2_bilvrd_red/Heme_oxyg"/>
</dbReference>
<dbReference type="GO" id="GO:0070967">
    <property type="term" value="F:coenzyme F420 binding"/>
    <property type="evidence" value="ECO:0007669"/>
    <property type="project" value="TreeGrafter"/>
</dbReference>
<name>A0A4R6RUI8_LABRH</name>
<evidence type="ECO:0000313" key="4">
    <source>
        <dbReference type="Proteomes" id="UP000295444"/>
    </source>
</evidence>